<proteinExistence type="predicted"/>
<dbReference type="EMBL" id="GL349464">
    <property type="protein sequence ID" value="KNC51059.1"/>
    <property type="molecule type" value="Genomic_DNA"/>
</dbReference>
<dbReference type="PANTHER" id="PTHR32044:SF80">
    <property type="entry name" value="XYLOGLUCAN GLYCOSYLTRANSFERASE 2-RELATED"/>
    <property type="match status" value="1"/>
</dbReference>
<keyword evidence="2" id="KW-0328">Glycosyltransferase</keyword>
<evidence type="ECO:0000256" key="1">
    <source>
        <dbReference type="ARBA" id="ARBA00004653"/>
    </source>
</evidence>
<dbReference type="PANTHER" id="PTHR32044">
    <property type="entry name" value="GLUCOMANNAN 4-BETA-MANNOSYLTRANSFERASE 9"/>
    <property type="match status" value="1"/>
</dbReference>
<comment type="function">
    <text evidence="9">Probable mannan synthase which consists of a 4-beta-mannosyltransferase activity on mannan using GDP-mannose. The beta-1,4-mannan product is the backbone for galactomannan synthesis by galactomannan galactosyltransferase. Galactomannan is a noncellulosic polysaccharides of plant cell wall.</text>
</comment>
<keyword evidence="13" id="KW-1185">Reference proteome</keyword>
<dbReference type="Pfam" id="PF13641">
    <property type="entry name" value="Glyco_tranf_2_3"/>
    <property type="match status" value="1"/>
</dbReference>
<evidence type="ECO:0000256" key="7">
    <source>
        <dbReference type="ARBA" id="ARBA00023136"/>
    </source>
</evidence>
<evidence type="ECO:0000256" key="4">
    <source>
        <dbReference type="ARBA" id="ARBA00022692"/>
    </source>
</evidence>
<sequence>MTSAGTPSGVGMGESVGPSTIWLVLAWTFDIVFVIQTVFLFLYGAQYWFMSISFWFLKAGSEERCYSDQSYPPAPPERLEPYLQFSDEEIQYPKVLIQLPVFNEGAICERLLSKCLELEYPTHALVIQLLDDSTDNTPELVKQFLALVAPTKFRVEHVRRENRVGYKAGALREGMRLEPDADFIAIFDADFMPEPDFLAYTLPYFYNDKHQESPYYKDKLCSKGVACVQARWDFTNRYYNLMTYIQAVALDGHFMIEQRVRTHLGYYMHFNGTGGVWRREAIEDAGGWSQDTLAEDLDLSFRAQFRGWQMVYVNDVLAPNEIPPTVSAFKKQQYRWAKGSFQCVLKHLGNVWRQGNLSLWRKYQCTIHLAGYFINLIMTLATLTSCVLFWYSDRVSTLVGNLTPILIFVGLGPTAMYFTCILSKKIIPWMEIATFPLLVLLGYGMAYNDTLAVLEGSVKKGGEFVRTEKYGLVDGSGASITMSGSSARVTNGSAKSVTPAPTSKARNALVTKFSDYMGATGTFKSELVFSVVVAALLCLHIVLNGVSDPGQLMWVSIFFSARIFLVALVWHERRQTISHSFRNSMDPAFALAPHDAASARITRSPSQAALANYDHLE</sequence>
<dbReference type="RefSeq" id="XP_013756520.1">
    <property type="nucleotide sequence ID" value="XM_013901066.1"/>
</dbReference>
<feature type="transmembrane region" description="Helical" evidence="11">
    <location>
        <begin position="552"/>
        <end position="570"/>
    </location>
</feature>
<protein>
    <recommendedName>
        <fullName evidence="10">Glucomannan synthase</fullName>
    </recommendedName>
</protein>
<dbReference type="InterPro" id="IPR029044">
    <property type="entry name" value="Nucleotide-diphossugar_trans"/>
</dbReference>
<evidence type="ECO:0000256" key="10">
    <source>
        <dbReference type="ARBA" id="ARBA00076024"/>
    </source>
</evidence>
<evidence type="ECO:0000256" key="3">
    <source>
        <dbReference type="ARBA" id="ARBA00022679"/>
    </source>
</evidence>
<evidence type="ECO:0000256" key="9">
    <source>
        <dbReference type="ARBA" id="ARBA00056537"/>
    </source>
</evidence>
<name>A0A0L0DFK0_THETB</name>
<feature type="transmembrane region" description="Helical" evidence="11">
    <location>
        <begin position="369"/>
        <end position="391"/>
    </location>
</feature>
<dbReference type="STRING" id="461836.A0A0L0DFK0"/>
<dbReference type="SUPFAM" id="SSF53448">
    <property type="entry name" value="Nucleotide-diphospho-sugar transferases"/>
    <property type="match status" value="1"/>
</dbReference>
<feature type="transmembrane region" description="Helical" evidence="11">
    <location>
        <begin position="403"/>
        <end position="422"/>
    </location>
</feature>
<dbReference type="Gene3D" id="3.90.550.10">
    <property type="entry name" value="Spore Coat Polysaccharide Biosynthesis Protein SpsA, Chain A"/>
    <property type="match status" value="1"/>
</dbReference>
<dbReference type="GO" id="GO:0071555">
    <property type="term" value="P:cell wall organization"/>
    <property type="evidence" value="ECO:0007669"/>
    <property type="project" value="UniProtKB-KW"/>
</dbReference>
<comment type="subcellular location">
    <subcellularLocation>
        <location evidence="1">Golgi apparatus membrane</location>
        <topology evidence="1">Multi-pass membrane protein</topology>
    </subcellularLocation>
</comment>
<organism evidence="12 13">
    <name type="scientific">Thecamonas trahens ATCC 50062</name>
    <dbReference type="NCBI Taxonomy" id="461836"/>
    <lineage>
        <taxon>Eukaryota</taxon>
        <taxon>Apusozoa</taxon>
        <taxon>Apusomonadida</taxon>
        <taxon>Apusomonadidae</taxon>
        <taxon>Thecamonas</taxon>
    </lineage>
</organism>
<keyword evidence="5 11" id="KW-1133">Transmembrane helix</keyword>
<evidence type="ECO:0000256" key="6">
    <source>
        <dbReference type="ARBA" id="ARBA00023034"/>
    </source>
</evidence>
<evidence type="ECO:0000313" key="13">
    <source>
        <dbReference type="Proteomes" id="UP000054408"/>
    </source>
</evidence>
<dbReference type="eggNOG" id="ENOG502QR7J">
    <property type="taxonomic scope" value="Eukaryota"/>
</dbReference>
<dbReference type="GO" id="GO:0016757">
    <property type="term" value="F:glycosyltransferase activity"/>
    <property type="evidence" value="ECO:0007669"/>
    <property type="project" value="UniProtKB-KW"/>
</dbReference>
<evidence type="ECO:0000256" key="11">
    <source>
        <dbReference type="SAM" id="Phobius"/>
    </source>
</evidence>
<dbReference type="OrthoDB" id="72851at2759"/>
<evidence type="ECO:0000313" key="12">
    <source>
        <dbReference type="EMBL" id="KNC51059.1"/>
    </source>
</evidence>
<dbReference type="FunFam" id="3.90.550.10:FF:000057">
    <property type="entry name" value="Glycosyltransferase-like protein, family 2"/>
    <property type="match status" value="1"/>
</dbReference>
<keyword evidence="3 12" id="KW-0808">Transferase</keyword>
<dbReference type="Proteomes" id="UP000054408">
    <property type="component" value="Unassembled WGS sequence"/>
</dbReference>
<keyword evidence="4 11" id="KW-0812">Transmembrane</keyword>
<keyword evidence="8" id="KW-0961">Cell wall biogenesis/degradation</keyword>
<evidence type="ECO:0000256" key="2">
    <source>
        <dbReference type="ARBA" id="ARBA00022676"/>
    </source>
</evidence>
<evidence type="ECO:0000256" key="8">
    <source>
        <dbReference type="ARBA" id="ARBA00023316"/>
    </source>
</evidence>
<feature type="transmembrane region" description="Helical" evidence="11">
    <location>
        <begin position="20"/>
        <end position="43"/>
    </location>
</feature>
<accession>A0A0L0DFK0</accession>
<keyword evidence="6" id="KW-0333">Golgi apparatus</keyword>
<keyword evidence="7 11" id="KW-0472">Membrane</keyword>
<gene>
    <name evidence="12" type="ORF">AMSG_07043</name>
</gene>
<evidence type="ECO:0000256" key="5">
    <source>
        <dbReference type="ARBA" id="ARBA00022989"/>
    </source>
</evidence>
<reference evidence="12 13" key="1">
    <citation type="submission" date="2010-05" db="EMBL/GenBank/DDBJ databases">
        <title>The Genome Sequence of Thecamonas trahens ATCC 50062.</title>
        <authorList>
            <consortium name="The Broad Institute Genome Sequencing Platform"/>
            <person name="Russ C."/>
            <person name="Cuomo C."/>
            <person name="Shea T."/>
            <person name="Young S.K."/>
            <person name="Zeng Q."/>
            <person name="Koehrsen M."/>
            <person name="Haas B."/>
            <person name="Borodovsky M."/>
            <person name="Guigo R."/>
            <person name="Alvarado L."/>
            <person name="Berlin A."/>
            <person name="Bochicchio J."/>
            <person name="Borenstein D."/>
            <person name="Chapman S."/>
            <person name="Chen Z."/>
            <person name="Freedman E."/>
            <person name="Gellesch M."/>
            <person name="Goldberg J."/>
            <person name="Griggs A."/>
            <person name="Gujja S."/>
            <person name="Heilman E."/>
            <person name="Heiman D."/>
            <person name="Hepburn T."/>
            <person name="Howarth C."/>
            <person name="Jen D."/>
            <person name="Larson L."/>
            <person name="Mehta T."/>
            <person name="Park D."/>
            <person name="Pearson M."/>
            <person name="Roberts A."/>
            <person name="Saif S."/>
            <person name="Shenoy N."/>
            <person name="Sisk P."/>
            <person name="Stolte C."/>
            <person name="Sykes S."/>
            <person name="Thomson T."/>
            <person name="Walk T."/>
            <person name="White J."/>
            <person name="Yandava C."/>
            <person name="Burger G."/>
            <person name="Gray M.W."/>
            <person name="Holland P.W.H."/>
            <person name="King N."/>
            <person name="Lang F.B.F."/>
            <person name="Roger A.J."/>
            <person name="Ruiz-Trillo I."/>
            <person name="Lander E."/>
            <person name="Nusbaum C."/>
        </authorList>
    </citation>
    <scope>NUCLEOTIDE SEQUENCE [LARGE SCALE GENOMIC DNA]</scope>
    <source>
        <strain evidence="12 13">ATCC 50062</strain>
    </source>
</reference>
<dbReference type="AlphaFoldDB" id="A0A0L0DFK0"/>
<dbReference type="GeneID" id="25566070"/>
<feature type="transmembrane region" description="Helical" evidence="11">
    <location>
        <begin position="527"/>
        <end position="546"/>
    </location>
</feature>
<dbReference type="GO" id="GO:0000139">
    <property type="term" value="C:Golgi membrane"/>
    <property type="evidence" value="ECO:0007669"/>
    <property type="project" value="UniProtKB-SubCell"/>
</dbReference>